<evidence type="ECO:0000313" key="2">
    <source>
        <dbReference type="EMBL" id="MEY8443765.1"/>
    </source>
</evidence>
<dbReference type="RefSeq" id="WP_369948338.1">
    <property type="nucleotide sequence ID" value="NZ_JBCLSH010000016.1"/>
</dbReference>
<evidence type="ECO:0000313" key="3">
    <source>
        <dbReference type="Proteomes" id="UP001565283"/>
    </source>
</evidence>
<sequence length="379" mass="43584">MSLIKHKKVELTELFYDLVYVYAISQLTSIIHHAHHGVVSLESFFNFSVGLIIFINSWMVQAVYTNRFGSNSLRNIFFMFLQMICLLVASRAVSSDWRDNFLWIFFPMASISLLLLFQYILEYFTTSNISDKSFIKQFFYILGLRSAGLFISLLFPYEIGIWIAIFSIISTWLLPGLLSDPRNGFVSAELRPVNFPHLIERLSLLVIITFDEALIGISEHFSSGSFSLQSILIFIIVTNLFMIYIVEIDHLLDTNREETGIRAIYSHYPILFGLSLITISLSFFENSDMNIFYTMLYFYGGLLLFIIGLVQHNVYNKIGYVLPKNLLAVLILLPIMGTIISLVFFSKSWWTLTIIACIISSIMMIGFIHFNIKNTLSHS</sequence>
<feature type="transmembrane region" description="Helical" evidence="1">
    <location>
        <begin position="44"/>
        <end position="64"/>
    </location>
</feature>
<feature type="transmembrane region" description="Helical" evidence="1">
    <location>
        <begin position="100"/>
        <end position="121"/>
    </location>
</feature>
<feature type="transmembrane region" description="Helical" evidence="1">
    <location>
        <begin position="351"/>
        <end position="372"/>
    </location>
</feature>
<keyword evidence="3" id="KW-1185">Reference proteome</keyword>
<dbReference type="InterPro" id="IPR010640">
    <property type="entry name" value="Low_temperature_requirement_A"/>
</dbReference>
<proteinExistence type="predicted"/>
<keyword evidence="1" id="KW-0812">Transmembrane</keyword>
<dbReference type="Proteomes" id="UP001565283">
    <property type="component" value="Unassembled WGS sequence"/>
</dbReference>
<name>A0ABV4D791_9LACT</name>
<keyword evidence="1" id="KW-1133">Transmembrane helix</keyword>
<feature type="transmembrane region" description="Helical" evidence="1">
    <location>
        <begin position="264"/>
        <end position="284"/>
    </location>
</feature>
<dbReference type="PANTHER" id="PTHR36840">
    <property type="entry name" value="BLL5714 PROTEIN"/>
    <property type="match status" value="1"/>
</dbReference>
<comment type="caution">
    <text evidence="2">The sequence shown here is derived from an EMBL/GenBank/DDBJ whole genome shotgun (WGS) entry which is preliminary data.</text>
</comment>
<dbReference type="EMBL" id="JBCLSH010000016">
    <property type="protein sequence ID" value="MEY8443765.1"/>
    <property type="molecule type" value="Genomic_DNA"/>
</dbReference>
<keyword evidence="1" id="KW-0472">Membrane</keyword>
<accession>A0ABV4D791</accession>
<feature type="transmembrane region" description="Helical" evidence="1">
    <location>
        <begin position="326"/>
        <end position="345"/>
    </location>
</feature>
<feature type="transmembrane region" description="Helical" evidence="1">
    <location>
        <begin position="76"/>
        <end position="94"/>
    </location>
</feature>
<reference evidence="2 3" key="1">
    <citation type="submission" date="2024-03" db="EMBL/GenBank/DDBJ databases">
        <title>Mouse gut bacterial collection (mGBC) of GemPharmatech.</title>
        <authorList>
            <person name="He Y."/>
            <person name="Dong L."/>
            <person name="Wu D."/>
            <person name="Gao X."/>
            <person name="Lin Z."/>
        </authorList>
    </citation>
    <scope>NUCLEOTIDE SEQUENCE [LARGE SCALE GENOMIC DNA]</scope>
    <source>
        <strain evidence="2 3">61-15</strain>
    </source>
</reference>
<organism evidence="2 3">
    <name type="scientific">Lactococcus ileimucosae</name>
    <dbReference type="NCBI Taxonomy" id="2941329"/>
    <lineage>
        <taxon>Bacteria</taxon>
        <taxon>Bacillati</taxon>
        <taxon>Bacillota</taxon>
        <taxon>Bacilli</taxon>
        <taxon>Lactobacillales</taxon>
        <taxon>Streptococcaceae</taxon>
        <taxon>Lactococcus</taxon>
    </lineage>
</organism>
<protein>
    <submittedName>
        <fullName evidence="2">Low temperature requirement protein A</fullName>
    </submittedName>
</protein>
<feature type="transmembrane region" description="Helical" evidence="1">
    <location>
        <begin position="296"/>
        <end position="314"/>
    </location>
</feature>
<feature type="transmembrane region" description="Helical" evidence="1">
    <location>
        <begin position="230"/>
        <end position="252"/>
    </location>
</feature>
<feature type="transmembrane region" description="Helical" evidence="1">
    <location>
        <begin position="14"/>
        <end position="32"/>
    </location>
</feature>
<dbReference type="Pfam" id="PF06772">
    <property type="entry name" value="LtrA"/>
    <property type="match status" value="1"/>
</dbReference>
<gene>
    <name evidence="2" type="ORF">AALA52_05865</name>
</gene>
<dbReference type="PANTHER" id="PTHR36840:SF1">
    <property type="entry name" value="BLL5714 PROTEIN"/>
    <property type="match status" value="1"/>
</dbReference>
<evidence type="ECO:0000256" key="1">
    <source>
        <dbReference type="SAM" id="Phobius"/>
    </source>
</evidence>